<keyword evidence="1" id="KW-1133">Transmembrane helix</keyword>
<dbReference type="Proteomes" id="UP000802098">
    <property type="component" value="Unassembled WGS sequence"/>
</dbReference>
<keyword evidence="2" id="KW-0732">Signal</keyword>
<feature type="transmembrane region" description="Helical" evidence="1">
    <location>
        <begin position="248"/>
        <end position="270"/>
    </location>
</feature>
<name>A0ABX0HZK0_9BURK</name>
<evidence type="ECO:0000256" key="1">
    <source>
        <dbReference type="SAM" id="Phobius"/>
    </source>
</evidence>
<keyword evidence="1" id="KW-0472">Membrane</keyword>
<evidence type="ECO:0000256" key="2">
    <source>
        <dbReference type="SAM" id="SignalP"/>
    </source>
</evidence>
<evidence type="ECO:0000313" key="4">
    <source>
        <dbReference type="Proteomes" id="UP000802098"/>
    </source>
</evidence>
<feature type="chain" id="PRO_5045931938" evidence="2">
    <location>
        <begin position="22"/>
        <end position="279"/>
    </location>
</feature>
<gene>
    <name evidence="3" type="ORF">G7087_18805</name>
</gene>
<feature type="transmembrane region" description="Helical" evidence="1">
    <location>
        <begin position="151"/>
        <end position="174"/>
    </location>
</feature>
<evidence type="ECO:0000313" key="3">
    <source>
        <dbReference type="EMBL" id="NHL00434.1"/>
    </source>
</evidence>
<proteinExistence type="predicted"/>
<feature type="transmembrane region" description="Helical" evidence="1">
    <location>
        <begin position="69"/>
        <end position="87"/>
    </location>
</feature>
<sequence length="279" mass="29848">MSGAILLAALLILLAFLPAPHDDARLFSDGWGAESFVEGEACSPGDVAVPQLMPRPPVKATAVDRTSLALRYLTWGLLLPLLAATALSSRRVWVCRPDLVIVLLYGLVPAYLQWSANPAFVALRQTLAGVWLQRWPMAESQIVWLDMISVALWHGGGLALGFAVWSLVAAAAALSATDRVCVARSLVPLGIVILTLGLTEASASYLRGEGVVLDVLPVLRATALAAGAVWSAVAGARAMRPLPVRVRSVAAVVLWALPIGLALGHGWWMYFEWTGRYRV</sequence>
<feature type="signal peptide" evidence="2">
    <location>
        <begin position="1"/>
        <end position="21"/>
    </location>
</feature>
<dbReference type="EMBL" id="JAAOCD010000014">
    <property type="protein sequence ID" value="NHL00434.1"/>
    <property type="molecule type" value="Genomic_DNA"/>
</dbReference>
<protein>
    <submittedName>
        <fullName evidence="3">Uncharacterized protein</fullName>
    </submittedName>
</protein>
<feature type="transmembrane region" description="Helical" evidence="1">
    <location>
        <begin position="218"/>
        <end position="236"/>
    </location>
</feature>
<keyword evidence="4" id="KW-1185">Reference proteome</keyword>
<organism evidence="3 4">
    <name type="scientific">Rubrivivax benzoatilyticus</name>
    <dbReference type="NCBI Taxonomy" id="316997"/>
    <lineage>
        <taxon>Bacteria</taxon>
        <taxon>Pseudomonadati</taxon>
        <taxon>Pseudomonadota</taxon>
        <taxon>Betaproteobacteria</taxon>
        <taxon>Burkholderiales</taxon>
        <taxon>Sphaerotilaceae</taxon>
        <taxon>Rubrivivax</taxon>
    </lineage>
</organism>
<keyword evidence="1" id="KW-0812">Transmembrane</keyword>
<reference evidence="3 4" key="1">
    <citation type="submission" date="2020-03" db="EMBL/GenBank/DDBJ databases">
        <title>Rubrivivax benzoatilyticus JA2 (sequenced after 10 years sub-culturing).</title>
        <authorList>
            <person name="Gupta D."/>
            <person name="Chintalapati S."/>
            <person name="Chintalapati V.R."/>
        </authorList>
    </citation>
    <scope>NUCLEOTIDE SEQUENCE [LARGE SCALE GENOMIC DNA]</scope>
    <source>
        <strain evidence="3 4">JA2-Mal</strain>
    </source>
</reference>
<feature type="transmembrane region" description="Helical" evidence="1">
    <location>
        <begin position="99"/>
        <end position="116"/>
    </location>
</feature>
<feature type="transmembrane region" description="Helical" evidence="1">
    <location>
        <begin position="186"/>
        <end position="206"/>
    </location>
</feature>
<accession>A0ABX0HZK0</accession>
<comment type="caution">
    <text evidence="3">The sequence shown here is derived from an EMBL/GenBank/DDBJ whole genome shotgun (WGS) entry which is preliminary data.</text>
</comment>